<proteinExistence type="predicted"/>
<protein>
    <submittedName>
        <fullName evidence="1">Uncharacterized protein</fullName>
    </submittedName>
</protein>
<name>A0A6A0A2D4_HAELA</name>
<sequence length="94" mass="10450">MKMTGKQLQTYLQFHKQEVHTSWRVPKLSYVCIHIRGKLAAAAPPQLQLTTAGTTPELAVPAGATHNNVAKRASAARLAWDENDEFKCRSLGRH</sequence>
<reference evidence="1 2" key="1">
    <citation type="submission" date="2020-02" db="EMBL/GenBank/DDBJ databases">
        <title>Draft genome sequence of Haematococcus lacustris strain NIES-144.</title>
        <authorList>
            <person name="Morimoto D."/>
            <person name="Nakagawa S."/>
            <person name="Yoshida T."/>
            <person name="Sawayama S."/>
        </authorList>
    </citation>
    <scope>NUCLEOTIDE SEQUENCE [LARGE SCALE GENOMIC DNA]</scope>
    <source>
        <strain evidence="1 2">NIES-144</strain>
    </source>
</reference>
<evidence type="ECO:0000313" key="2">
    <source>
        <dbReference type="Proteomes" id="UP000485058"/>
    </source>
</evidence>
<evidence type="ECO:0000313" key="1">
    <source>
        <dbReference type="EMBL" id="GFH23502.1"/>
    </source>
</evidence>
<gene>
    <name evidence="1" type="ORF">HaLaN_21120</name>
</gene>
<comment type="caution">
    <text evidence="1">The sequence shown here is derived from an EMBL/GenBank/DDBJ whole genome shotgun (WGS) entry which is preliminary data.</text>
</comment>
<dbReference type="EMBL" id="BLLF01002287">
    <property type="protein sequence ID" value="GFH23502.1"/>
    <property type="molecule type" value="Genomic_DNA"/>
</dbReference>
<organism evidence="1 2">
    <name type="scientific">Haematococcus lacustris</name>
    <name type="common">Green alga</name>
    <name type="synonym">Haematococcus pluvialis</name>
    <dbReference type="NCBI Taxonomy" id="44745"/>
    <lineage>
        <taxon>Eukaryota</taxon>
        <taxon>Viridiplantae</taxon>
        <taxon>Chlorophyta</taxon>
        <taxon>core chlorophytes</taxon>
        <taxon>Chlorophyceae</taxon>
        <taxon>CS clade</taxon>
        <taxon>Chlamydomonadales</taxon>
        <taxon>Haematococcaceae</taxon>
        <taxon>Haematococcus</taxon>
    </lineage>
</organism>
<dbReference type="Proteomes" id="UP000485058">
    <property type="component" value="Unassembled WGS sequence"/>
</dbReference>
<dbReference type="AlphaFoldDB" id="A0A6A0A2D4"/>
<keyword evidence="2" id="KW-1185">Reference proteome</keyword>
<accession>A0A6A0A2D4</accession>